<dbReference type="OrthoDB" id="5219169at2759"/>
<name>A0A9Q0MST8_9DIPT</name>
<keyword evidence="3" id="KW-1185">Reference proteome</keyword>
<protein>
    <submittedName>
        <fullName evidence="2">Uncharacterized protein</fullName>
    </submittedName>
</protein>
<keyword evidence="1" id="KW-0732">Signal</keyword>
<feature type="chain" id="PRO_5040513492" evidence="1">
    <location>
        <begin position="16"/>
        <end position="272"/>
    </location>
</feature>
<evidence type="ECO:0000256" key="1">
    <source>
        <dbReference type="SAM" id="SignalP"/>
    </source>
</evidence>
<reference evidence="2" key="1">
    <citation type="submission" date="2022-07" db="EMBL/GenBank/DDBJ databases">
        <authorList>
            <person name="Trinca V."/>
            <person name="Uliana J.V.C."/>
            <person name="Torres T.T."/>
            <person name="Ward R.J."/>
            <person name="Monesi N."/>
        </authorList>
    </citation>
    <scope>NUCLEOTIDE SEQUENCE</scope>
    <source>
        <strain evidence="2">HSMRA1968</strain>
        <tissue evidence="2">Whole embryos</tissue>
    </source>
</reference>
<dbReference type="EMBL" id="WJQU01000003">
    <property type="protein sequence ID" value="KAJ6637326.1"/>
    <property type="molecule type" value="Genomic_DNA"/>
</dbReference>
<evidence type="ECO:0000313" key="2">
    <source>
        <dbReference type="EMBL" id="KAJ6637326.1"/>
    </source>
</evidence>
<feature type="signal peptide" evidence="1">
    <location>
        <begin position="1"/>
        <end position="15"/>
    </location>
</feature>
<dbReference type="AlphaFoldDB" id="A0A9Q0MST8"/>
<comment type="caution">
    <text evidence="2">The sequence shown here is derived from an EMBL/GenBank/DDBJ whole genome shotgun (WGS) entry which is preliminary data.</text>
</comment>
<accession>A0A9Q0MST8</accession>
<proteinExistence type="predicted"/>
<organism evidence="2 3">
    <name type="scientific">Pseudolycoriella hygida</name>
    <dbReference type="NCBI Taxonomy" id="35572"/>
    <lineage>
        <taxon>Eukaryota</taxon>
        <taxon>Metazoa</taxon>
        <taxon>Ecdysozoa</taxon>
        <taxon>Arthropoda</taxon>
        <taxon>Hexapoda</taxon>
        <taxon>Insecta</taxon>
        <taxon>Pterygota</taxon>
        <taxon>Neoptera</taxon>
        <taxon>Endopterygota</taxon>
        <taxon>Diptera</taxon>
        <taxon>Nematocera</taxon>
        <taxon>Sciaroidea</taxon>
        <taxon>Sciaridae</taxon>
        <taxon>Pseudolycoriella</taxon>
    </lineage>
</organism>
<gene>
    <name evidence="2" type="ORF">Bhyg_10056</name>
</gene>
<evidence type="ECO:0000313" key="3">
    <source>
        <dbReference type="Proteomes" id="UP001151699"/>
    </source>
</evidence>
<dbReference type="Proteomes" id="UP001151699">
    <property type="component" value="Chromosome X"/>
</dbReference>
<sequence>MIIFIIFLLPANILCNPSLVKTVKPAHKTAQISVCPTESDVRISKVKGNDMSVDDNRTRRNAPDLDVEPPIQWSYLRQYICGPANSNCMRDESRFNQIRPDFLKKISKIATYDWAAKGFPIPKEHFSDANLWNSVNLSGRREGPLYVEEPNFVLVKEEPHADLLEAFYRDDPFIPQRGRKSDKSKMSNSFTSVLTPTKRHKYPFQTQQMSRQLEQSKASALPIYDMCCKEGMYSGTGMSKLCFVRCYGKGAKLDMKPIENYELLMPQEVEII</sequence>